<accession>A0A484L1L5</accession>
<feature type="domain" description="Cathepsin propeptide inhibitor" evidence="8">
    <location>
        <begin position="1017"/>
        <end position="1074"/>
    </location>
</feature>
<dbReference type="InterPro" id="IPR000169">
    <property type="entry name" value="Pept_cys_AS"/>
</dbReference>
<keyword evidence="6" id="KW-0732">Signal</keyword>
<protein>
    <submittedName>
        <fullName evidence="9">Uncharacterized protein</fullName>
    </submittedName>
</protein>
<keyword evidence="3" id="KW-0865">Zymogen</keyword>
<dbReference type="InterPro" id="IPR038765">
    <property type="entry name" value="Papain-like_cys_pep_sf"/>
</dbReference>
<proteinExistence type="inferred from homology"/>
<evidence type="ECO:0000259" key="7">
    <source>
        <dbReference type="SMART" id="SM00645"/>
    </source>
</evidence>
<feature type="domain" description="Peptidase C1A papain C-terminal" evidence="7">
    <location>
        <begin position="490"/>
        <end position="663"/>
    </location>
</feature>
<feature type="chain" id="PRO_5019780905" evidence="6">
    <location>
        <begin position="23"/>
        <end position="1341"/>
    </location>
</feature>
<evidence type="ECO:0000256" key="4">
    <source>
        <dbReference type="ARBA" id="ARBA00023157"/>
    </source>
</evidence>
<dbReference type="InterPro" id="IPR025660">
    <property type="entry name" value="Pept_his_AS"/>
</dbReference>
<sequence length="1341" mass="148080">MVLPNFCSKFALGFFVLTVVLAVAAQTREAAMAITGSYGFQDLPVEEHFEQWMVLLERSYENEFEKEKRFNIFKKNREYVEAFNKAGNRTFTLGINAFSDMTDQEFMDTYLSCSGPPAPPLRRPRRRGIRRTHSPKQDGGPMHNVSLDYVPAEIDWVKLGAVTSVKSQGTCAGCWAFAATAALEGLNKIHYKTLLDLSEQHLIDCDTKSHGCNGGGIDRAFEYAVGNEGIAKEEDYPFVGYQGRCREDEVEPYGSIESYKMVPKNDAWALHRAVAQQPVAAAITFGPDYVPEFKNYFGGIYHPGKGGFCGSGNRHAVAVVGYHTNPNYWIIKNSWSTVWGEDGYMRLARDPSIVGPCAAAAAVVTCQAAPDSTRGDPFQEPSSVEEHFEQWMVLHNRTYRDEFEKKNRFAIFKKNKEYVESFNKAGNRTFTLGINAFSDMTDREFIDAYLNKNYATGPPPLRRPLDRPVSSKHSSEPYSGPFHNVSLGTLPAAVDWVKQGAVTSVKNQGTCGSCWAFSAVAALEGLNKIHSGTLLSLSEQQLVDCDTGSRGCVGGHPQTAFAYAVSNHGLAKEEDYPYAKKQGACRHGMGAFGGVGSFQNVPKNDAWALLTAVARQPVSAIVTFAAVTCHPTADNTGGDVFQELAVEEHFERWMILHKRFYADECEREKRFNIFKKNKEFVESFNKAGNRTFTLGINAFSDMTDLEFIDAYLNKNYAGPPRLRRPVRHPISHKHYSWNGLFHNVSLDTTLPASVDWVKQGAVTRVKDQGECGSCWAFSAVASLEGLNKINSGTLLPLSEQQIVDCDTESNGCVSGDFASAFAYAVANHGLAKEEDYPYTGTQGACRQGMGAFGSIEFFENVPTNDAWALRTAVARQPVSVVITFGPDFVPELKNYQGGIYHPGKSGYCGEGFAHGLTVVGYQSNPGYWLIKNSWGTSWGEGGYLRLARDPSQQCSFLPCHPIAPLLTMALLINKLSKFTLGFFCLIALTVAAPAPQPATASAGGDDAFQDLPVEEHFEQWMVLHERSYADELEKEKRFNIFKQNREYVESFNRAGNRTFTLGINAFSDMTNEEFAEDYLTSCSGPAEPPFLSPGGRRGMLDKELSPEPDSGPFNVSSDDLPPSINWVDRGAVTRVKSQGKKCRCCWAFSVVGALEGLNQIHYGELMDLSEQQLVDCDTVSAGCNGGSMAAAFSYVMGSDGLAKETDYPYRGVKGRCRDDVVDAFGSIKGYRRVLPNNELAMVSAVAQQPVSAGVMYGPDYVPEFKNYKGGIYFPGMWGYCGSGEYHAVTVVGYTPDYWLIKNSWGWWWGDDGYMKLYRDGSHGGACSILQFGSYPIPYDID</sequence>
<feature type="domain" description="Cathepsin propeptide inhibitor" evidence="8">
    <location>
        <begin position="388"/>
        <end position="445"/>
    </location>
</feature>
<dbReference type="GO" id="GO:0008234">
    <property type="term" value="F:cysteine-type peptidase activity"/>
    <property type="evidence" value="ECO:0007669"/>
    <property type="project" value="UniProtKB-KW"/>
</dbReference>
<dbReference type="FunFam" id="3.90.70.10:FF:000204">
    <property type="entry name" value="Papain"/>
    <property type="match status" value="3"/>
</dbReference>
<feature type="region of interest" description="Disordered" evidence="5">
    <location>
        <begin position="1085"/>
        <end position="1118"/>
    </location>
</feature>
<feature type="domain" description="Peptidase C1A papain C-terminal" evidence="7">
    <location>
        <begin position="1120"/>
        <end position="1336"/>
    </location>
</feature>
<evidence type="ECO:0000259" key="8">
    <source>
        <dbReference type="SMART" id="SM00848"/>
    </source>
</evidence>
<keyword evidence="2" id="KW-0788">Thiol protease</keyword>
<dbReference type="PROSITE" id="PS00640">
    <property type="entry name" value="THIOL_PROTEASE_ASN"/>
    <property type="match status" value="3"/>
</dbReference>
<evidence type="ECO:0000256" key="3">
    <source>
        <dbReference type="ARBA" id="ARBA00023145"/>
    </source>
</evidence>
<dbReference type="SMART" id="SM00645">
    <property type="entry name" value="Pept_C1"/>
    <property type="match status" value="4"/>
</dbReference>
<evidence type="ECO:0000256" key="2">
    <source>
        <dbReference type="ARBA" id="ARBA00022807"/>
    </source>
</evidence>
<dbReference type="InterPro" id="IPR013128">
    <property type="entry name" value="Peptidase_C1A"/>
</dbReference>
<dbReference type="OrthoDB" id="10253408at2759"/>
<feature type="domain" description="Cathepsin propeptide inhibitor" evidence="8">
    <location>
        <begin position="650"/>
        <end position="707"/>
    </location>
</feature>
<dbReference type="EMBL" id="OOIL02000889">
    <property type="protein sequence ID" value="VFQ70227.1"/>
    <property type="molecule type" value="Genomic_DNA"/>
</dbReference>
<dbReference type="Proteomes" id="UP000595140">
    <property type="component" value="Unassembled WGS sequence"/>
</dbReference>
<keyword evidence="4" id="KW-1015">Disulfide bond</keyword>
<feature type="compositionally biased region" description="Basic residues" evidence="5">
    <location>
        <begin position="122"/>
        <end position="134"/>
    </location>
</feature>
<dbReference type="SMART" id="SM00848">
    <property type="entry name" value="Inhibitor_I29"/>
    <property type="match status" value="4"/>
</dbReference>
<evidence type="ECO:0000313" key="9">
    <source>
        <dbReference type="EMBL" id="VFQ70227.1"/>
    </source>
</evidence>
<evidence type="ECO:0000256" key="6">
    <source>
        <dbReference type="SAM" id="SignalP"/>
    </source>
</evidence>
<keyword evidence="2" id="KW-0378">Hydrolase</keyword>
<feature type="region of interest" description="Disordered" evidence="5">
    <location>
        <begin position="457"/>
        <end position="477"/>
    </location>
</feature>
<feature type="region of interest" description="Disordered" evidence="5">
    <location>
        <begin position="120"/>
        <end position="143"/>
    </location>
</feature>
<evidence type="ECO:0000256" key="5">
    <source>
        <dbReference type="SAM" id="MobiDB-lite"/>
    </source>
</evidence>
<name>A0A484L1L5_9ASTE</name>
<comment type="similarity">
    <text evidence="1">Belongs to the peptidase C1 family.</text>
</comment>
<evidence type="ECO:0000313" key="10">
    <source>
        <dbReference type="Proteomes" id="UP000595140"/>
    </source>
</evidence>
<dbReference type="CDD" id="cd02248">
    <property type="entry name" value="Peptidase_C1A"/>
    <property type="match status" value="4"/>
</dbReference>
<dbReference type="InterPro" id="IPR013201">
    <property type="entry name" value="Prot_inhib_I29"/>
</dbReference>
<dbReference type="GO" id="GO:0006508">
    <property type="term" value="P:proteolysis"/>
    <property type="evidence" value="ECO:0007669"/>
    <property type="project" value="InterPro"/>
</dbReference>
<gene>
    <name evidence="9" type="ORF">CCAM_LOCUS12003</name>
</gene>
<feature type="domain" description="Peptidase C1A papain C-terminal" evidence="7">
    <location>
        <begin position="150"/>
        <end position="367"/>
    </location>
</feature>
<dbReference type="Pfam" id="PF08246">
    <property type="entry name" value="Inhibitor_I29"/>
    <property type="match status" value="4"/>
</dbReference>
<dbReference type="InterPro" id="IPR000668">
    <property type="entry name" value="Peptidase_C1A_C"/>
</dbReference>
<dbReference type="PRINTS" id="PR00705">
    <property type="entry name" value="PAPAIN"/>
</dbReference>
<feature type="signal peptide" evidence="6">
    <location>
        <begin position="1"/>
        <end position="22"/>
    </location>
</feature>
<reference evidence="9 10" key="1">
    <citation type="submission" date="2018-04" db="EMBL/GenBank/DDBJ databases">
        <authorList>
            <person name="Vogel A."/>
        </authorList>
    </citation>
    <scope>NUCLEOTIDE SEQUENCE [LARGE SCALE GENOMIC DNA]</scope>
</reference>
<dbReference type="SUPFAM" id="SSF54001">
    <property type="entry name" value="Cysteine proteinases"/>
    <property type="match status" value="4"/>
</dbReference>
<feature type="domain" description="Peptidase C1A papain C-terminal" evidence="7">
    <location>
        <begin position="750"/>
        <end position="965"/>
    </location>
</feature>
<feature type="domain" description="Cathepsin propeptide inhibitor" evidence="8">
    <location>
        <begin position="49"/>
        <end position="106"/>
    </location>
</feature>
<keyword evidence="10" id="KW-1185">Reference proteome</keyword>
<keyword evidence="2" id="KW-0645">Protease</keyword>
<dbReference type="Pfam" id="PF00112">
    <property type="entry name" value="Peptidase_C1"/>
    <property type="match status" value="4"/>
</dbReference>
<dbReference type="InterPro" id="IPR025661">
    <property type="entry name" value="Pept_asp_AS"/>
</dbReference>
<dbReference type="PROSITE" id="PS00639">
    <property type="entry name" value="THIOL_PROTEASE_HIS"/>
    <property type="match status" value="1"/>
</dbReference>
<dbReference type="PANTHER" id="PTHR12411">
    <property type="entry name" value="CYSTEINE PROTEASE FAMILY C1-RELATED"/>
    <property type="match status" value="1"/>
</dbReference>
<organism evidence="9 10">
    <name type="scientific">Cuscuta campestris</name>
    <dbReference type="NCBI Taxonomy" id="132261"/>
    <lineage>
        <taxon>Eukaryota</taxon>
        <taxon>Viridiplantae</taxon>
        <taxon>Streptophyta</taxon>
        <taxon>Embryophyta</taxon>
        <taxon>Tracheophyta</taxon>
        <taxon>Spermatophyta</taxon>
        <taxon>Magnoliopsida</taxon>
        <taxon>eudicotyledons</taxon>
        <taxon>Gunneridae</taxon>
        <taxon>Pentapetalae</taxon>
        <taxon>asterids</taxon>
        <taxon>lamiids</taxon>
        <taxon>Solanales</taxon>
        <taxon>Convolvulaceae</taxon>
        <taxon>Cuscuteae</taxon>
        <taxon>Cuscuta</taxon>
        <taxon>Cuscuta subgen. Grammica</taxon>
        <taxon>Cuscuta sect. Cleistogrammica</taxon>
    </lineage>
</organism>
<dbReference type="PROSITE" id="PS00139">
    <property type="entry name" value="THIOL_PROTEASE_CYS"/>
    <property type="match status" value="2"/>
</dbReference>
<evidence type="ECO:0000256" key="1">
    <source>
        <dbReference type="ARBA" id="ARBA00008455"/>
    </source>
</evidence>
<dbReference type="Gene3D" id="3.90.70.10">
    <property type="entry name" value="Cysteine proteinases"/>
    <property type="match status" value="4"/>
</dbReference>
<dbReference type="InterPro" id="IPR039417">
    <property type="entry name" value="Peptidase_C1A_papain-like"/>
</dbReference>